<organism evidence="9 10">
    <name type="scientific">Ponticaulis profundi</name>
    <dbReference type="NCBI Taxonomy" id="2665222"/>
    <lineage>
        <taxon>Bacteria</taxon>
        <taxon>Pseudomonadati</taxon>
        <taxon>Pseudomonadota</taxon>
        <taxon>Alphaproteobacteria</taxon>
        <taxon>Hyphomonadales</taxon>
        <taxon>Hyphomonadaceae</taxon>
        <taxon>Ponticaulis</taxon>
    </lineage>
</organism>
<evidence type="ECO:0000313" key="9">
    <source>
        <dbReference type="EMBL" id="MFC6197468.1"/>
    </source>
</evidence>
<feature type="compositionally biased region" description="Low complexity" evidence="5">
    <location>
        <begin position="253"/>
        <end position="266"/>
    </location>
</feature>
<reference evidence="10" key="1">
    <citation type="journal article" date="2019" name="Int. J. Syst. Evol. Microbiol.">
        <title>The Global Catalogue of Microorganisms (GCM) 10K type strain sequencing project: providing services to taxonomists for standard genome sequencing and annotation.</title>
        <authorList>
            <consortium name="The Broad Institute Genomics Platform"/>
            <consortium name="The Broad Institute Genome Sequencing Center for Infectious Disease"/>
            <person name="Wu L."/>
            <person name="Ma J."/>
        </authorList>
    </citation>
    <scope>NUCLEOTIDE SEQUENCE [LARGE SCALE GENOMIC DNA]</scope>
    <source>
        <strain evidence="10">CGMCC-1.15741</strain>
    </source>
</reference>
<keyword evidence="4" id="KW-0798">TonB box</keyword>
<feature type="domain" description="TonB-dependent receptor-like beta-barrel" evidence="7">
    <location>
        <begin position="434"/>
        <end position="976"/>
    </location>
</feature>
<keyword evidence="9" id="KW-0675">Receptor</keyword>
<feature type="region of interest" description="Disordered" evidence="5">
    <location>
        <begin position="245"/>
        <end position="266"/>
    </location>
</feature>
<keyword evidence="10" id="KW-1185">Reference proteome</keyword>
<dbReference type="Gene3D" id="2.40.170.20">
    <property type="entry name" value="TonB-dependent receptor, beta-barrel domain"/>
    <property type="match status" value="1"/>
</dbReference>
<dbReference type="PANTHER" id="PTHR47234:SF2">
    <property type="entry name" value="TONB-DEPENDENT RECEPTOR"/>
    <property type="match status" value="1"/>
</dbReference>
<evidence type="ECO:0000256" key="1">
    <source>
        <dbReference type="ARBA" id="ARBA00004442"/>
    </source>
</evidence>
<accession>A0ABW1S767</accession>
<feature type="domain" description="TonB-dependent receptor plug" evidence="8">
    <location>
        <begin position="64"/>
        <end position="181"/>
    </location>
</feature>
<comment type="caution">
    <text evidence="9">The sequence shown here is derived from an EMBL/GenBank/DDBJ whole genome shotgun (WGS) entry which is preliminary data.</text>
</comment>
<evidence type="ECO:0000259" key="7">
    <source>
        <dbReference type="Pfam" id="PF00593"/>
    </source>
</evidence>
<gene>
    <name evidence="9" type="ORF">ACFQDM_05230</name>
</gene>
<keyword evidence="3" id="KW-0998">Cell outer membrane</keyword>
<evidence type="ECO:0000256" key="6">
    <source>
        <dbReference type="SAM" id="SignalP"/>
    </source>
</evidence>
<evidence type="ECO:0000256" key="3">
    <source>
        <dbReference type="ARBA" id="ARBA00023237"/>
    </source>
</evidence>
<proteinExistence type="inferred from homology"/>
<dbReference type="InterPro" id="IPR000531">
    <property type="entry name" value="Beta-barrel_TonB"/>
</dbReference>
<comment type="subcellular location">
    <subcellularLocation>
        <location evidence="1 4">Cell outer membrane</location>
    </subcellularLocation>
</comment>
<dbReference type="Proteomes" id="UP001596303">
    <property type="component" value="Unassembled WGS sequence"/>
</dbReference>
<feature type="signal peptide" evidence="6">
    <location>
        <begin position="1"/>
        <end position="30"/>
    </location>
</feature>
<dbReference type="RefSeq" id="WP_377376416.1">
    <property type="nucleotide sequence ID" value="NZ_JBHSSW010000005.1"/>
</dbReference>
<dbReference type="Gene3D" id="2.170.130.10">
    <property type="entry name" value="TonB-dependent receptor, plug domain"/>
    <property type="match status" value="1"/>
</dbReference>
<evidence type="ECO:0000256" key="5">
    <source>
        <dbReference type="SAM" id="MobiDB-lite"/>
    </source>
</evidence>
<dbReference type="InterPro" id="IPR036942">
    <property type="entry name" value="Beta-barrel_TonB_sf"/>
</dbReference>
<dbReference type="Pfam" id="PF07715">
    <property type="entry name" value="Plug"/>
    <property type="match status" value="1"/>
</dbReference>
<comment type="similarity">
    <text evidence="4">Belongs to the TonB-dependent receptor family.</text>
</comment>
<evidence type="ECO:0000256" key="2">
    <source>
        <dbReference type="ARBA" id="ARBA00023136"/>
    </source>
</evidence>
<dbReference type="InterPro" id="IPR037066">
    <property type="entry name" value="Plug_dom_sf"/>
</dbReference>
<protein>
    <submittedName>
        <fullName evidence="9">TonB-dependent receptor domain-containing protein</fullName>
    </submittedName>
</protein>
<dbReference type="Pfam" id="PF00593">
    <property type="entry name" value="TonB_dep_Rec_b-barrel"/>
    <property type="match status" value="1"/>
</dbReference>
<dbReference type="PANTHER" id="PTHR47234">
    <property type="match status" value="1"/>
</dbReference>
<evidence type="ECO:0000256" key="4">
    <source>
        <dbReference type="RuleBase" id="RU003357"/>
    </source>
</evidence>
<dbReference type="InterPro" id="IPR012910">
    <property type="entry name" value="Plug_dom"/>
</dbReference>
<name>A0ABW1S767_9PROT</name>
<evidence type="ECO:0000259" key="8">
    <source>
        <dbReference type="Pfam" id="PF07715"/>
    </source>
</evidence>
<feature type="chain" id="PRO_5047304478" evidence="6">
    <location>
        <begin position="31"/>
        <end position="1004"/>
    </location>
</feature>
<sequence>MEAKSHLKYLLTSCATVAIAPFLLATPAFSQTADEPEVIEQQTEDELATLDQVVVTGSRIKRSVASTPAPVTTIGEQTFEDRGYVSAADALNDMTALIPQLNQAAGDGSDSGDGQQYADIFGLGAGRTLTLVNGRRFVTTSSGMGDAQVDANIIPTGLIDRVEIVQAGGAAVYGSDAIAGVVNYILKDDYEGVELDLQYGNNEQGNYETTSYRLTAGTNFDNGRGNIAVNVEGSESPMLRFSDFDASNRSRITTGNPDDTGPDDGLPSRIEVIPAYFWPFNGNGVIWNTPAPPPNFLTRIDGSPVQFASDGSLVSYDPGTILGIPFAQGGQGTRYSDLAGLRTGVERVTANLIGHYDLTPRIRAKGEVLYSESTSERLSQGASRTVLNQTDPALGAISFFANNPFLPAETVAALSAANPGFGAGAPLWLSRHFYDDLLPANETTNETKSLRLLGGFEGDFDAANRNFYWDVSVSYAKVDGKESSWGVYTDRFNAAVRAVADASGNPVCAINADSDPTNDDPACAPLNPFGAGNISAAAAEYVTVPTGLDYENEQIDFLATIGTSLFELPAGPVDAVFAYEHRREEASYTPFEANRLGLVGTGTQQVATSGDYNTNEFSAEFLVPVINENMDIPGVQALELNGTFRYVDNSIAGEEDVWSVGGRWDVTDGVTIRATKSRNFRAPTLDQLFAPTVVSLSNGGIDPCDADRIDAGPNPAIRRANCEAEWAANPQYGDLAGFQNPAENFTVTEITSGGNADLANEVSDTTTYGIVFDSFLVPGLTVSIDRIEIDLEDGLSAFTNGDFMAACYDSEGLNDAVCSAFTRLQAADGSNPAGTTATGRSTTFNAGLIEFRGEVYYANYIFELEDIWETVPGQISLGAEATHMSDYNVSVTGTTFTSPDNTVSQPDWTARFDAAYTNGPLRLTYQLSYLDNVLAEEGANIENSPNPVIDSNITQDVSASYAFENGLTLRGGVINIADKEPSYPTLSYGDILGRRYFVGVNYSF</sequence>
<evidence type="ECO:0000313" key="10">
    <source>
        <dbReference type="Proteomes" id="UP001596303"/>
    </source>
</evidence>
<dbReference type="EMBL" id="JBHSSW010000005">
    <property type="protein sequence ID" value="MFC6197468.1"/>
    <property type="molecule type" value="Genomic_DNA"/>
</dbReference>
<keyword evidence="2 4" id="KW-0472">Membrane</keyword>
<dbReference type="SUPFAM" id="SSF56935">
    <property type="entry name" value="Porins"/>
    <property type="match status" value="1"/>
</dbReference>
<keyword evidence="6" id="KW-0732">Signal</keyword>